<evidence type="ECO:0000256" key="4">
    <source>
        <dbReference type="SAM" id="Phobius"/>
    </source>
</evidence>
<feature type="transmembrane region" description="Helical" evidence="4">
    <location>
        <begin position="251"/>
        <end position="272"/>
    </location>
</feature>
<accession>A0ABU1D9G1</accession>
<keyword evidence="2 4" id="KW-1133">Transmembrane helix</keyword>
<dbReference type="PROSITE" id="PS50850">
    <property type="entry name" value="MFS"/>
    <property type="match status" value="1"/>
</dbReference>
<evidence type="ECO:0000256" key="2">
    <source>
        <dbReference type="ARBA" id="ARBA00022989"/>
    </source>
</evidence>
<feature type="transmembrane region" description="Helical" evidence="4">
    <location>
        <begin position="345"/>
        <end position="365"/>
    </location>
</feature>
<dbReference type="PANTHER" id="PTHR23527:SF1">
    <property type="entry name" value="BLL3282 PROTEIN"/>
    <property type="match status" value="1"/>
</dbReference>
<dbReference type="Proteomes" id="UP001232156">
    <property type="component" value="Unassembled WGS sequence"/>
</dbReference>
<evidence type="ECO:0000256" key="1">
    <source>
        <dbReference type="ARBA" id="ARBA00022692"/>
    </source>
</evidence>
<feature type="transmembrane region" description="Helical" evidence="4">
    <location>
        <begin position="309"/>
        <end position="333"/>
    </location>
</feature>
<evidence type="ECO:0000259" key="5">
    <source>
        <dbReference type="PROSITE" id="PS50850"/>
    </source>
</evidence>
<feature type="transmembrane region" description="Helical" evidence="4">
    <location>
        <begin position="217"/>
        <end position="239"/>
    </location>
</feature>
<reference evidence="6 7" key="1">
    <citation type="submission" date="2023-08" db="EMBL/GenBank/DDBJ databases">
        <title>Alcaligenaceae gen. nov., a novel taxon isolated from the sludge of Yixing Pesticide Factory.</title>
        <authorList>
            <person name="Ruan L."/>
        </authorList>
    </citation>
    <scope>NUCLEOTIDE SEQUENCE [LARGE SCALE GENOMIC DNA]</scope>
    <source>
        <strain evidence="6 7">LG-2</strain>
    </source>
</reference>
<feature type="transmembrane region" description="Helical" evidence="4">
    <location>
        <begin position="159"/>
        <end position="182"/>
    </location>
</feature>
<dbReference type="SUPFAM" id="SSF103473">
    <property type="entry name" value="MFS general substrate transporter"/>
    <property type="match status" value="1"/>
</dbReference>
<feature type="transmembrane region" description="Helical" evidence="4">
    <location>
        <begin position="84"/>
        <end position="104"/>
    </location>
</feature>
<organism evidence="6 7">
    <name type="scientific">Yanghanlia caeni</name>
    <dbReference type="NCBI Taxonomy" id="3064283"/>
    <lineage>
        <taxon>Bacteria</taxon>
        <taxon>Pseudomonadati</taxon>
        <taxon>Pseudomonadota</taxon>
        <taxon>Betaproteobacteria</taxon>
        <taxon>Burkholderiales</taxon>
        <taxon>Alcaligenaceae</taxon>
        <taxon>Yanghanlia</taxon>
    </lineage>
</organism>
<dbReference type="EMBL" id="JAUZQE010000050">
    <property type="protein sequence ID" value="MDR4127045.1"/>
    <property type="molecule type" value="Genomic_DNA"/>
</dbReference>
<feature type="transmembrane region" description="Helical" evidence="4">
    <location>
        <begin position="284"/>
        <end position="303"/>
    </location>
</feature>
<feature type="transmembrane region" description="Helical" evidence="4">
    <location>
        <begin position="377"/>
        <end position="397"/>
    </location>
</feature>
<protein>
    <submittedName>
        <fullName evidence="6">MFS transporter</fullName>
    </submittedName>
</protein>
<sequence length="403" mass="40929">MTAATPKQGDTWRVLGVTLAIQAMVSMAVLTIPAIAPAFAERLHVPVSLLGVFVVLVYSGAILASLMSGQLVRRFGAIRLSQAGLLFCATGLLLTMAPSVWAVAPGAFLIGLGYGPITPASSHLLAISTPAHRAGLVFSIKQTGVPVGGMLAGAIAPPLALQAGPLAAVAVVLAACLICVLLGQPLHATHDTDRVPGTPMRIGGLLRPLRLVLAHAALRRLATTSFVFSGVQLCLAAYLVTYLHTELAFDLISAGIALSMAQVGGVIGRIMWGYVADRFLGATRTLITLSLLMAGGSIATGLLGEQASFVWVMALAVAFGAAATGWNGVYLAAVARLAPEGMAGTATGGALSVTFFGVLLVPAAFGLVSDAAGSLGAGYVLLALPALLCAVVLLRALKLGGER</sequence>
<feature type="transmembrane region" description="Helical" evidence="4">
    <location>
        <begin position="48"/>
        <end position="72"/>
    </location>
</feature>
<dbReference type="InterPro" id="IPR011701">
    <property type="entry name" value="MFS"/>
</dbReference>
<keyword evidence="1 4" id="KW-0812">Transmembrane</keyword>
<name>A0ABU1D9G1_9BURK</name>
<dbReference type="RefSeq" id="WP_347287609.1">
    <property type="nucleotide sequence ID" value="NZ_JAUZQE010000050.1"/>
</dbReference>
<feature type="transmembrane region" description="Helical" evidence="4">
    <location>
        <begin position="12"/>
        <end position="36"/>
    </location>
</feature>
<feature type="domain" description="Major facilitator superfamily (MFS) profile" evidence="5">
    <location>
        <begin position="14"/>
        <end position="403"/>
    </location>
</feature>
<evidence type="ECO:0000313" key="6">
    <source>
        <dbReference type="EMBL" id="MDR4127045.1"/>
    </source>
</evidence>
<keyword evidence="3 4" id="KW-0472">Membrane</keyword>
<evidence type="ECO:0000256" key="3">
    <source>
        <dbReference type="ARBA" id="ARBA00023136"/>
    </source>
</evidence>
<evidence type="ECO:0000313" key="7">
    <source>
        <dbReference type="Proteomes" id="UP001232156"/>
    </source>
</evidence>
<proteinExistence type="predicted"/>
<keyword evidence="7" id="KW-1185">Reference proteome</keyword>
<dbReference type="InterPro" id="IPR036259">
    <property type="entry name" value="MFS_trans_sf"/>
</dbReference>
<comment type="caution">
    <text evidence="6">The sequence shown here is derived from an EMBL/GenBank/DDBJ whole genome shotgun (WGS) entry which is preliminary data.</text>
</comment>
<dbReference type="Pfam" id="PF07690">
    <property type="entry name" value="MFS_1"/>
    <property type="match status" value="1"/>
</dbReference>
<dbReference type="Gene3D" id="1.20.1250.20">
    <property type="entry name" value="MFS general substrate transporter like domains"/>
    <property type="match status" value="2"/>
</dbReference>
<dbReference type="InterPro" id="IPR052952">
    <property type="entry name" value="MFS-Transporter"/>
</dbReference>
<dbReference type="PANTHER" id="PTHR23527">
    <property type="entry name" value="BLL3282 PROTEIN"/>
    <property type="match status" value="1"/>
</dbReference>
<gene>
    <name evidence="6" type="ORF">Q8947_13775</name>
</gene>
<dbReference type="InterPro" id="IPR020846">
    <property type="entry name" value="MFS_dom"/>
</dbReference>